<dbReference type="EMBL" id="CACRXK020002340">
    <property type="protein sequence ID" value="CAB3993858.1"/>
    <property type="molecule type" value="Genomic_DNA"/>
</dbReference>
<accession>A0A7D9DTG8</accession>
<protein>
    <submittedName>
        <fullName evidence="2">Uncharacterized protein</fullName>
    </submittedName>
</protein>
<feature type="compositionally biased region" description="Polar residues" evidence="1">
    <location>
        <begin position="25"/>
        <end position="49"/>
    </location>
</feature>
<keyword evidence="3" id="KW-1185">Reference proteome</keyword>
<evidence type="ECO:0000256" key="1">
    <source>
        <dbReference type="SAM" id="MobiDB-lite"/>
    </source>
</evidence>
<feature type="compositionally biased region" description="Polar residues" evidence="1">
    <location>
        <begin position="74"/>
        <end position="93"/>
    </location>
</feature>
<reference evidence="2" key="1">
    <citation type="submission" date="2020-04" db="EMBL/GenBank/DDBJ databases">
        <authorList>
            <person name="Alioto T."/>
            <person name="Alioto T."/>
            <person name="Gomez Garrido J."/>
        </authorList>
    </citation>
    <scope>NUCLEOTIDE SEQUENCE</scope>
    <source>
        <strain evidence="2">A484AB</strain>
    </source>
</reference>
<proteinExistence type="predicted"/>
<gene>
    <name evidence="2" type="ORF">PACLA_8A066813</name>
</gene>
<evidence type="ECO:0000313" key="2">
    <source>
        <dbReference type="EMBL" id="CAB3993858.1"/>
    </source>
</evidence>
<feature type="compositionally biased region" description="Basic and acidic residues" evidence="1">
    <location>
        <begin position="1"/>
        <end position="15"/>
    </location>
</feature>
<evidence type="ECO:0000313" key="3">
    <source>
        <dbReference type="Proteomes" id="UP001152795"/>
    </source>
</evidence>
<organism evidence="2 3">
    <name type="scientific">Paramuricea clavata</name>
    <name type="common">Red gorgonian</name>
    <name type="synonym">Violescent sea-whip</name>
    <dbReference type="NCBI Taxonomy" id="317549"/>
    <lineage>
        <taxon>Eukaryota</taxon>
        <taxon>Metazoa</taxon>
        <taxon>Cnidaria</taxon>
        <taxon>Anthozoa</taxon>
        <taxon>Octocorallia</taxon>
        <taxon>Malacalcyonacea</taxon>
        <taxon>Plexauridae</taxon>
        <taxon>Paramuricea</taxon>
    </lineage>
</organism>
<comment type="caution">
    <text evidence="2">The sequence shown here is derived from an EMBL/GenBank/DDBJ whole genome shotgun (WGS) entry which is preliminary data.</text>
</comment>
<dbReference type="Proteomes" id="UP001152795">
    <property type="component" value="Unassembled WGS sequence"/>
</dbReference>
<dbReference type="AlphaFoldDB" id="A0A7D9DTG8"/>
<feature type="region of interest" description="Disordered" evidence="1">
    <location>
        <begin position="1"/>
        <end position="120"/>
    </location>
</feature>
<name>A0A7D9DTG8_PARCT</name>
<sequence length="306" mass="33477">MARPDSTKLEEKNGEDAVSPMSEADINNGQSIINQGTINDSTCSKPEQNADNEHTRNCNSNDGSVGGDDGVIKQSPTNCEGSIANNGVPSSDTNPKDKNHARSISESSNHSTSEEDGAVGNVVSRSLSFVDGRDEEVMPSRKVQLFSCNQQPGNEGVFLKMVMHRGGLKVTTTGVQNDPHTLWITHYTVDGQRRQVVLFENERCSQLTGEICVLYTQEVKESADYILTGKKIKAIPERLIEIEPSLAFFKLPKAIGSEWLFLESLLSTKERKLLVGFDGAGQPIPLNKVDRDSSDFQAFFKILEAG</sequence>